<name>A0A2R5GSD8_9STRA</name>
<comment type="similarity">
    <text evidence="2 9">Belongs to the mitochondrial pyruvate carrier (MPC) (TC 2.A.105) family.</text>
</comment>
<dbReference type="OrthoDB" id="869189at2759"/>
<dbReference type="Proteomes" id="UP000241890">
    <property type="component" value="Unassembled WGS sequence"/>
</dbReference>
<dbReference type="PANTHER" id="PTHR14154">
    <property type="entry name" value="UPF0041 BRAIN PROTEIN 44-RELATED"/>
    <property type="match status" value="1"/>
</dbReference>
<dbReference type="AlphaFoldDB" id="A0A2R5GSD8"/>
<accession>A0A2R5GSD8</accession>
<keyword evidence="6 9" id="KW-1133">Transmembrane helix</keyword>
<keyword evidence="5 9" id="KW-0999">Mitochondrion inner membrane</keyword>
<sequence>MSNFSVAAARAALLHPEYGWKTTHFWGPVANWGIVAAAALDMSTKGPEVISLPMTATMTIYSGLFMLFAWRVQPRNYLLFACHGFNEAAQLVQLKRGIEYQNELEAQGKPRTSNFSVLGYGAVVATAIGAGLSGGRIQSAALSANMPAPVTNFLKHPAGPFTIHFWAPSFKWMLSVSNIVDFDRPVENISTTQQLALTATGFIWSRYSMVINPVNYNLFAVNCSLAVTGSYQLARKIKSQMGSSETAPAAAK</sequence>
<keyword evidence="7 9" id="KW-0496">Mitochondrion</keyword>
<dbReference type="InterPro" id="IPR005336">
    <property type="entry name" value="MPC"/>
</dbReference>
<keyword evidence="3 9" id="KW-0813">Transport</keyword>
<evidence type="ECO:0000256" key="2">
    <source>
        <dbReference type="ARBA" id="ARBA00006416"/>
    </source>
</evidence>
<keyword evidence="8 9" id="KW-0472">Membrane</keyword>
<comment type="caution">
    <text evidence="9">Lacks conserved residue(s) required for the propagation of feature annotation.</text>
</comment>
<dbReference type="Pfam" id="PF03650">
    <property type="entry name" value="MPC"/>
    <property type="match status" value="2"/>
</dbReference>
<evidence type="ECO:0000256" key="9">
    <source>
        <dbReference type="RuleBase" id="RU363100"/>
    </source>
</evidence>
<organism evidence="10 11">
    <name type="scientific">Hondaea fermentalgiana</name>
    <dbReference type="NCBI Taxonomy" id="2315210"/>
    <lineage>
        <taxon>Eukaryota</taxon>
        <taxon>Sar</taxon>
        <taxon>Stramenopiles</taxon>
        <taxon>Bigyra</taxon>
        <taxon>Labyrinthulomycetes</taxon>
        <taxon>Thraustochytrida</taxon>
        <taxon>Thraustochytriidae</taxon>
        <taxon>Hondaea</taxon>
    </lineage>
</organism>
<dbReference type="GO" id="GO:0006850">
    <property type="term" value="P:pyruvate import into mitochondria"/>
    <property type="evidence" value="ECO:0007669"/>
    <property type="project" value="InterPro"/>
</dbReference>
<evidence type="ECO:0000256" key="1">
    <source>
        <dbReference type="ARBA" id="ARBA00004448"/>
    </source>
</evidence>
<evidence type="ECO:0000256" key="8">
    <source>
        <dbReference type="ARBA" id="ARBA00023136"/>
    </source>
</evidence>
<comment type="subcellular location">
    <subcellularLocation>
        <location evidence="1 9">Mitochondrion inner membrane</location>
        <topology evidence="1 9">Multi-pass membrane protein</topology>
    </subcellularLocation>
</comment>
<keyword evidence="4 9" id="KW-0812">Transmembrane</keyword>
<evidence type="ECO:0000256" key="4">
    <source>
        <dbReference type="ARBA" id="ARBA00022692"/>
    </source>
</evidence>
<comment type="function">
    <text evidence="9">Mediates the uptake of pyruvate into mitochondria.</text>
</comment>
<gene>
    <name evidence="10" type="ORF">FCC1311_075042</name>
</gene>
<evidence type="ECO:0000256" key="3">
    <source>
        <dbReference type="ARBA" id="ARBA00022448"/>
    </source>
</evidence>
<evidence type="ECO:0000256" key="5">
    <source>
        <dbReference type="ARBA" id="ARBA00022792"/>
    </source>
</evidence>
<comment type="caution">
    <text evidence="10">The sequence shown here is derived from an EMBL/GenBank/DDBJ whole genome shotgun (WGS) entry which is preliminary data.</text>
</comment>
<feature type="transmembrane region" description="Helical" evidence="9">
    <location>
        <begin position="50"/>
        <end position="70"/>
    </location>
</feature>
<evidence type="ECO:0000313" key="10">
    <source>
        <dbReference type="EMBL" id="GBG31281.1"/>
    </source>
</evidence>
<keyword evidence="11" id="KW-1185">Reference proteome</keyword>
<protein>
    <recommendedName>
        <fullName evidence="9">Mitochondrial pyruvate carrier</fullName>
    </recommendedName>
</protein>
<reference evidence="10 11" key="1">
    <citation type="submission" date="2017-12" db="EMBL/GenBank/DDBJ databases">
        <title>Sequencing, de novo assembly and annotation of complete genome of a new Thraustochytrid species, strain FCC1311.</title>
        <authorList>
            <person name="Sedici K."/>
            <person name="Godart F."/>
            <person name="Aiese Cigliano R."/>
            <person name="Sanseverino W."/>
            <person name="Barakat M."/>
            <person name="Ortet P."/>
            <person name="Marechal E."/>
            <person name="Cagnac O."/>
            <person name="Amato A."/>
        </authorList>
    </citation>
    <scope>NUCLEOTIDE SEQUENCE [LARGE SCALE GENOMIC DNA]</scope>
</reference>
<evidence type="ECO:0000313" key="11">
    <source>
        <dbReference type="Proteomes" id="UP000241890"/>
    </source>
</evidence>
<dbReference type="GO" id="GO:0005743">
    <property type="term" value="C:mitochondrial inner membrane"/>
    <property type="evidence" value="ECO:0007669"/>
    <property type="project" value="UniProtKB-SubCell"/>
</dbReference>
<proteinExistence type="inferred from homology"/>
<evidence type="ECO:0000256" key="6">
    <source>
        <dbReference type="ARBA" id="ARBA00022989"/>
    </source>
</evidence>
<keyword evidence="10" id="KW-0670">Pyruvate</keyword>
<evidence type="ECO:0000256" key="7">
    <source>
        <dbReference type="ARBA" id="ARBA00023128"/>
    </source>
</evidence>
<dbReference type="EMBL" id="BEYU01000095">
    <property type="protein sequence ID" value="GBG31281.1"/>
    <property type="molecule type" value="Genomic_DNA"/>
</dbReference>
<dbReference type="InParanoid" id="A0A2R5GSD8"/>